<evidence type="ECO:0000259" key="1">
    <source>
        <dbReference type="Pfam" id="PF01323"/>
    </source>
</evidence>
<evidence type="ECO:0000313" key="2">
    <source>
        <dbReference type="EMBL" id="PSL00266.1"/>
    </source>
</evidence>
<dbReference type="SUPFAM" id="SSF52833">
    <property type="entry name" value="Thioredoxin-like"/>
    <property type="match status" value="1"/>
</dbReference>
<keyword evidence="3" id="KW-1185">Reference proteome</keyword>
<gene>
    <name evidence="2" type="ORF">CLV63_102393</name>
</gene>
<dbReference type="AlphaFoldDB" id="A0A2P8DSS1"/>
<reference evidence="2 3" key="1">
    <citation type="submission" date="2018-03" db="EMBL/GenBank/DDBJ databases">
        <title>Genomic Encyclopedia of Archaeal and Bacterial Type Strains, Phase II (KMG-II): from individual species to whole genera.</title>
        <authorList>
            <person name="Goeker M."/>
        </authorList>
    </citation>
    <scope>NUCLEOTIDE SEQUENCE [LARGE SCALE GENOMIC DNA]</scope>
    <source>
        <strain evidence="2 3">DSM 45312</strain>
    </source>
</reference>
<dbReference type="Pfam" id="PF01323">
    <property type="entry name" value="DSBA"/>
    <property type="match status" value="1"/>
</dbReference>
<evidence type="ECO:0000313" key="3">
    <source>
        <dbReference type="Proteomes" id="UP000240542"/>
    </source>
</evidence>
<sequence>MPGWRAGVKARPHLGQALEAGLGAGEVRAVLDGDAYGATVRSGERDAAGLGVTGVPSLVIGGGPPLSAVQPPEALTRLLKRAVRAEGAVGGA</sequence>
<dbReference type="EMBL" id="PYGA01000002">
    <property type="protein sequence ID" value="PSL00266.1"/>
    <property type="molecule type" value="Genomic_DNA"/>
</dbReference>
<feature type="domain" description="DSBA-like thioredoxin" evidence="1">
    <location>
        <begin position="17"/>
        <end position="77"/>
    </location>
</feature>
<dbReference type="InterPro" id="IPR001853">
    <property type="entry name" value="DSBA-like_thioredoxin_dom"/>
</dbReference>
<comment type="caution">
    <text evidence="2">The sequence shown here is derived from an EMBL/GenBank/DDBJ whole genome shotgun (WGS) entry which is preliminary data.</text>
</comment>
<name>A0A2P8DSS1_9ACTN</name>
<organism evidence="2 3">
    <name type="scientific">Murinocardiopsis flavida</name>
    <dbReference type="NCBI Taxonomy" id="645275"/>
    <lineage>
        <taxon>Bacteria</taxon>
        <taxon>Bacillati</taxon>
        <taxon>Actinomycetota</taxon>
        <taxon>Actinomycetes</taxon>
        <taxon>Streptosporangiales</taxon>
        <taxon>Nocardiopsidaceae</taxon>
        <taxon>Murinocardiopsis</taxon>
    </lineage>
</organism>
<dbReference type="InterPro" id="IPR036249">
    <property type="entry name" value="Thioredoxin-like_sf"/>
</dbReference>
<proteinExistence type="predicted"/>
<dbReference type="GO" id="GO:0016491">
    <property type="term" value="F:oxidoreductase activity"/>
    <property type="evidence" value="ECO:0007669"/>
    <property type="project" value="InterPro"/>
</dbReference>
<accession>A0A2P8DSS1</accession>
<protein>
    <submittedName>
        <fullName evidence="2">DSBA-like thioredoxin domain-containing protein</fullName>
    </submittedName>
</protein>
<dbReference type="Proteomes" id="UP000240542">
    <property type="component" value="Unassembled WGS sequence"/>
</dbReference>
<dbReference type="Gene3D" id="3.40.30.10">
    <property type="entry name" value="Glutaredoxin"/>
    <property type="match status" value="1"/>
</dbReference>